<feature type="region of interest" description="Disordered" evidence="4">
    <location>
        <begin position="2043"/>
        <end position="2067"/>
    </location>
</feature>
<feature type="compositionally biased region" description="Polar residues" evidence="4">
    <location>
        <begin position="1167"/>
        <end position="1199"/>
    </location>
</feature>
<sequence length="2232" mass="252006">MSQSRSARLDKFFSLVLQGRRPVTTVENVKLLIEAIQAQVEHAGCIERIMASPQARNALQIGLRFDVTPAFLNEHTTAFIEYLAHPAVKQLCNGQFRQELLCLLVEPKTLWNAFVQAFLARQLQPPALHAFSWLLVELLRLPLSNNIDITDDARKIDNDGSLLQCSSPETRSLGYKIKHILEVKSSGSTPIDADNGPGGRHDNDFEDFRRIAIYPTSDEFQCIGKPFYRRAAEIADLPAESRISTHLDNQFRLLREDMLPEIREEFQIAHGKKKRHRAVNLLGKLSLVRVLHGDERRLRPCTLAIACESGLESLTKHSRKDRKAFLNEKRNYLRHKSFGCLLRNGEIIAFATLERNVDELLKDPPEIVLRVIGEDALSKTLLYFKMYNDIQFLLVDAPVFAYEPILRCLQEKNTLSLAAELLQKQDERRQPCRDWRSRDAKASSIRPIAVRLADLGSHPEWTGKSFIGALLAKVFLDHTNETLLVMCYTNHALDQFLEDLLDIGIDSSRIVRLGSKSTLRTSKLTLSQQKSDYRNSQSSWKVINKLEADADEIKKSISTASAAYRDLTLETATILEFLEFEHPAFFEAFNPPEQEDGMILVGSGGKPVDSSYLFSRWSNGKKHKLPSLEHLTEEARKVWSMAPPERESHLRRWEAALIKERAANLQRLMQRLDVCQNKLDNVWNEKTRNILKQSALLVALPRPPLCTLQIWHQCLLESCFSRKQTKQLVLIGDHQQLRPKISKYALSVEKGEGYDLNRSLFERLVVSGYPHSTLAKQHRMCPEISSLIKKLTYPNLQDDPKTTNRPPPRGLQDRVIFINHNHPEATFSEISDCRDEGTKASKRNEFEANMVLKIVRYLGQQGYGTDKLIILTPYLGQLHLLRDLLRKEADPVLNDLDSYDLVRAGLISQASAQHGKRPIRLSTIDNYQGEESDIVIATLTRSNDVGDIGFMAAPQRLNVLLSRARDVLIMIGNANTFVKSRKENHTWAPFIDHLDANNHLYDGLPVKCEQHPQRTTILCQLEDFDIHCPDGGCQLPCGTKLNCGVHDCPYKCHQLSDHSKMQCYKITEWRCPRNHRINKPCSQIQGVCQLCIDEDQVNDRQRKRDMELEAERARRQKEYMLQLTELQDEITHIRGLQKDIRDEDERRKVLHQHQQDLERLRAVPRTLSPTAGENSQPSQERSHQDTGPSEQSTNGSSLNGPADKPAMPATEPWSSAAGDWEYQKKLEGARSDEIDSLMNMIGLEEVKQKFLAIKGKVDTATRQNINLKDERFGTVLIGNPGTGKTTVARLYAKFLTSVGVIPGASFVETTGSRLANNGTQGLGNQVLDFLLAEVERLTGKMVIVLAGYRSHMEKFFAQNPGLPSRFPHELKFNDYDDEELCRILKYNIAKKYGGRMKVEGGMGGLYCRIVARRVGRGRGHEGFGNARAVENAFTRIAERQSKRLAKERRTQDGAVDDMLFTKEDLIGPEPSHALQSSTAWKKLQAMIGLDAVKKTVKALLDSIQYNYQRELQERPLVEFTLNRVFLGSPGTGKTTVAKLYGQILVDIGYLSNGEVVVKIPADVVGGALGQSEQNTKGILASTVGKVLVIDEAYGLYGGGSRNGGTGQTDPYKTAVVDTIVAEVQTVPGDDRCVLLLGYQEQMAKMFQNVNPGLSRRFSMDSAFTFEDFTDEELGRILDLKLEQQGFGTTARGRKAALDVLARARNRPHFGNAGEIDILLNAAKIRHQQRLSSTGDPSGDSQLEPRDFDTDFDRGERSETNIPMLFAGIVGCEKIVEQLEGYRQMVRNLRQLELDPREQIPFNFLFRGPPGTGKTTTARKIGKVYYDMGFLASADVIEASATDLVGQYVGQTGPKTQTLLEKALGKVLLIDEAYRLGEGPYAKEAMDEIVDCITKPKYYQKVIIILAGYDTDINRLMAMNQGLTSRFPKSIEFHGLRPDHCVSLLTELLRARKTKSSSKLKDFDLTALDSPSVQFQKEMTSRFATLVQSSNWANARDVQTLGKAIFGKCVRSIANSCLAVKEEIVLAELDHMIAERSTRENAQLSLGQADSLAPSQPLAFGNRHQPERNYANDAPVVTEEFTDSNQEQADMAQQGPEEEENAILQIDRQAAEESERQYEQLVQQEHALHKLLEQSKAQEPTSAKDEPVDSEEKRQHEQERIRRELERRAQEDELEHLRKDREAAEKRRREEQQAQKKLREMGVCCAGFRWIKQAHGYRCAGGSHYVSNEQLGF</sequence>
<dbReference type="CDD" id="cd00009">
    <property type="entry name" value="AAA"/>
    <property type="match status" value="1"/>
</dbReference>
<dbReference type="InterPro" id="IPR003959">
    <property type="entry name" value="ATPase_AAA_core"/>
</dbReference>
<evidence type="ECO:0000313" key="6">
    <source>
        <dbReference type="EMBL" id="KAF7118000.1"/>
    </source>
</evidence>
<reference evidence="7" key="1">
    <citation type="submission" date="2020-06" db="EMBL/GenBank/DDBJ databases">
        <title>Draft genome sequences of strains closely related to Aspergillus parafelis and Aspergillus hiratsukae.</title>
        <authorList>
            <person name="Dos Santos R.A.C."/>
            <person name="Rivero-Menendez O."/>
            <person name="Steenwyk J.L."/>
            <person name="Mead M.E."/>
            <person name="Goldman G.H."/>
            <person name="Alastruey-Izquierdo A."/>
            <person name="Rokas A."/>
        </authorList>
    </citation>
    <scope>NUCLEOTIDE SEQUENCE</scope>
    <source>
        <strain evidence="6">CNM-CM5793</strain>
        <strain evidence="7">CNM-CM6106</strain>
    </source>
</reference>
<dbReference type="Pfam" id="PF17866">
    <property type="entry name" value="AAA_lid_6"/>
    <property type="match status" value="2"/>
</dbReference>
<dbReference type="InterPro" id="IPR000641">
    <property type="entry name" value="CbxX/CfxQ"/>
</dbReference>
<feature type="region of interest" description="Disordered" evidence="4">
    <location>
        <begin position="2132"/>
        <end position="2196"/>
    </location>
</feature>
<dbReference type="InterPro" id="IPR041627">
    <property type="entry name" value="AAA_lid_6"/>
</dbReference>
<feature type="region of interest" description="Disordered" evidence="4">
    <location>
        <begin position="1728"/>
        <end position="1747"/>
    </location>
</feature>
<dbReference type="Gene3D" id="1.10.8.60">
    <property type="match status" value="2"/>
</dbReference>
<dbReference type="Gene3D" id="3.40.50.300">
    <property type="entry name" value="P-loop containing nucleotide triphosphate hydrolases"/>
    <property type="match status" value="7"/>
</dbReference>
<dbReference type="InterPro" id="IPR047187">
    <property type="entry name" value="SF1_C_Upf1"/>
</dbReference>
<comment type="caution">
    <text evidence="7">The sequence shown here is derived from an EMBL/GenBank/DDBJ whole genome shotgun (WGS) entry which is preliminary data.</text>
</comment>
<evidence type="ECO:0000313" key="9">
    <source>
        <dbReference type="Proteomes" id="UP000662466"/>
    </source>
</evidence>
<evidence type="ECO:0000313" key="8">
    <source>
        <dbReference type="Proteomes" id="UP000630445"/>
    </source>
</evidence>
<evidence type="ECO:0000259" key="5">
    <source>
        <dbReference type="SMART" id="SM00382"/>
    </source>
</evidence>
<feature type="compositionally biased region" description="Basic and acidic residues" evidence="4">
    <location>
        <begin position="1146"/>
        <end position="1161"/>
    </location>
</feature>
<dbReference type="SUPFAM" id="SSF52540">
    <property type="entry name" value="P-loop containing nucleoside triphosphate hydrolases"/>
    <property type="match status" value="4"/>
</dbReference>
<keyword evidence="3" id="KW-0067">ATP-binding</keyword>
<keyword evidence="8" id="KW-1185">Reference proteome</keyword>
<organism evidence="7 9">
    <name type="scientific">Aspergillus hiratsukae</name>
    <dbReference type="NCBI Taxonomy" id="1194566"/>
    <lineage>
        <taxon>Eukaryota</taxon>
        <taxon>Fungi</taxon>
        <taxon>Dikarya</taxon>
        <taxon>Ascomycota</taxon>
        <taxon>Pezizomycotina</taxon>
        <taxon>Eurotiomycetes</taxon>
        <taxon>Eurotiomycetidae</taxon>
        <taxon>Eurotiales</taxon>
        <taxon>Aspergillaceae</taxon>
        <taxon>Aspergillus</taxon>
        <taxon>Aspergillus subgen. Fumigati</taxon>
    </lineage>
</organism>
<keyword evidence="2" id="KW-0547">Nucleotide-binding</keyword>
<dbReference type="InterPro" id="IPR003593">
    <property type="entry name" value="AAA+_ATPase"/>
</dbReference>
<dbReference type="CDD" id="cd18808">
    <property type="entry name" value="SF1_C_Upf1"/>
    <property type="match status" value="1"/>
</dbReference>
<feature type="compositionally biased region" description="Polar residues" evidence="4">
    <location>
        <begin position="1729"/>
        <end position="1740"/>
    </location>
</feature>
<dbReference type="GO" id="GO:0005524">
    <property type="term" value="F:ATP binding"/>
    <property type="evidence" value="ECO:0007669"/>
    <property type="project" value="UniProtKB-KW"/>
</dbReference>
<dbReference type="GO" id="GO:0016887">
    <property type="term" value="F:ATP hydrolysis activity"/>
    <property type="evidence" value="ECO:0007669"/>
    <property type="project" value="InterPro"/>
</dbReference>
<dbReference type="CDD" id="cd06008">
    <property type="entry name" value="NF-X1-zinc-finger"/>
    <property type="match status" value="1"/>
</dbReference>
<accession>A0A8H6PS73</accession>
<dbReference type="FunFam" id="1.10.8.60:FF:000160">
    <property type="entry name" value="WGS project CABT00000000 data, contig 2.55"/>
    <property type="match status" value="1"/>
</dbReference>
<dbReference type="InterPro" id="IPR027417">
    <property type="entry name" value="P-loop_NTPase"/>
</dbReference>
<dbReference type="Pfam" id="PF13087">
    <property type="entry name" value="AAA_12"/>
    <property type="match status" value="1"/>
</dbReference>
<dbReference type="FunFam" id="3.40.50.300:FF:001660">
    <property type="entry name" value="NF-X1 finger and helicase protein, putative"/>
    <property type="match status" value="1"/>
</dbReference>
<evidence type="ECO:0000256" key="1">
    <source>
        <dbReference type="ARBA" id="ARBA00010378"/>
    </source>
</evidence>
<evidence type="ECO:0000256" key="4">
    <source>
        <dbReference type="SAM" id="MobiDB-lite"/>
    </source>
</evidence>
<evidence type="ECO:0000256" key="3">
    <source>
        <dbReference type="ARBA" id="ARBA00022840"/>
    </source>
</evidence>
<feature type="compositionally biased region" description="Basic and acidic residues" evidence="4">
    <location>
        <begin position="2141"/>
        <end position="2196"/>
    </location>
</feature>
<evidence type="ECO:0000313" key="7">
    <source>
        <dbReference type="EMBL" id="KAF7160050.1"/>
    </source>
</evidence>
<dbReference type="PRINTS" id="PR00819">
    <property type="entry name" value="CBXCFQXSUPER"/>
</dbReference>
<dbReference type="EMBL" id="JACBAF010002267">
    <property type="protein sequence ID" value="KAF7160050.1"/>
    <property type="molecule type" value="Genomic_DNA"/>
</dbReference>
<evidence type="ECO:0000256" key="2">
    <source>
        <dbReference type="ARBA" id="ARBA00022741"/>
    </source>
</evidence>
<dbReference type="EMBL" id="JACBAD010002078">
    <property type="protein sequence ID" value="KAF7118000.1"/>
    <property type="molecule type" value="Genomic_DNA"/>
</dbReference>
<dbReference type="OrthoDB" id="2423195at2759"/>
<dbReference type="SMART" id="SM00382">
    <property type="entry name" value="AAA"/>
    <property type="match status" value="3"/>
</dbReference>
<dbReference type="InterPro" id="IPR041679">
    <property type="entry name" value="DNA2/NAM7-like_C"/>
</dbReference>
<feature type="domain" description="AAA+ ATPase" evidence="5">
    <location>
        <begin position="1520"/>
        <end position="1640"/>
    </location>
</feature>
<comment type="similarity">
    <text evidence="1">Belongs to the CbxX/CfxQ family.</text>
</comment>
<dbReference type="PANTHER" id="PTHR43392">
    <property type="entry name" value="AAA-TYPE ATPASE FAMILY PROTEIN / ANKYRIN REPEAT FAMILY PROTEIN"/>
    <property type="match status" value="1"/>
</dbReference>
<feature type="domain" description="AAA+ ATPase" evidence="5">
    <location>
        <begin position="1270"/>
        <end position="1376"/>
    </location>
</feature>
<dbReference type="PANTHER" id="PTHR43392:SF2">
    <property type="entry name" value="AAA-TYPE ATPASE FAMILY PROTEIN _ ANKYRIN REPEAT FAMILY PROTEIN"/>
    <property type="match status" value="1"/>
</dbReference>
<proteinExistence type="inferred from homology"/>
<gene>
    <name evidence="6" type="ORF">CNMCM5793_007369</name>
    <name evidence="7" type="ORF">CNMCM6106_007441</name>
</gene>
<name>A0A8H6PS73_9EURO</name>
<protein>
    <recommendedName>
        <fullName evidence="5">AAA+ ATPase domain-containing protein</fullName>
    </recommendedName>
</protein>
<dbReference type="Proteomes" id="UP000662466">
    <property type="component" value="Unassembled WGS sequence"/>
</dbReference>
<dbReference type="InterPro" id="IPR050773">
    <property type="entry name" value="CbxX/CfxQ_RuBisCO_ESX"/>
</dbReference>
<dbReference type="FunFam" id="3.40.50.300:FF:000216">
    <property type="entry name" value="Type VII secretion ATPase EccA"/>
    <property type="match status" value="2"/>
</dbReference>
<feature type="domain" description="AAA+ ATPase" evidence="5">
    <location>
        <begin position="1799"/>
        <end position="1936"/>
    </location>
</feature>
<dbReference type="Proteomes" id="UP000630445">
    <property type="component" value="Unassembled WGS sequence"/>
</dbReference>
<dbReference type="Pfam" id="PF00004">
    <property type="entry name" value="AAA"/>
    <property type="match status" value="3"/>
</dbReference>
<feature type="region of interest" description="Disordered" evidence="4">
    <location>
        <begin position="1146"/>
        <end position="1218"/>
    </location>
</feature>